<reference evidence="3 4" key="1">
    <citation type="submission" date="2024-01" db="EMBL/GenBank/DDBJ databases">
        <title>The genomes of 5 underutilized Papilionoideae crops provide insights into root nodulation and disease resistanc.</title>
        <authorList>
            <person name="Jiang F."/>
        </authorList>
    </citation>
    <scope>NUCLEOTIDE SEQUENCE [LARGE SCALE GENOMIC DNA]</scope>
    <source>
        <strain evidence="3">JINMINGXINNONG_FW02</strain>
        <tissue evidence="3">Leaves</tissue>
    </source>
</reference>
<feature type="compositionally biased region" description="Polar residues" evidence="1">
    <location>
        <begin position="721"/>
        <end position="733"/>
    </location>
</feature>
<dbReference type="EMBL" id="JAYMYR010000164">
    <property type="protein sequence ID" value="KAK7322219.1"/>
    <property type="molecule type" value="Genomic_DNA"/>
</dbReference>
<evidence type="ECO:0000256" key="1">
    <source>
        <dbReference type="SAM" id="MobiDB-lite"/>
    </source>
</evidence>
<feature type="transmembrane region" description="Helical" evidence="2">
    <location>
        <begin position="98"/>
        <end position="128"/>
    </location>
</feature>
<keyword evidence="2" id="KW-1133">Transmembrane helix</keyword>
<feature type="transmembrane region" description="Helical" evidence="2">
    <location>
        <begin position="509"/>
        <end position="529"/>
    </location>
</feature>
<keyword evidence="4" id="KW-1185">Reference proteome</keyword>
<feature type="region of interest" description="Disordered" evidence="1">
    <location>
        <begin position="721"/>
        <end position="759"/>
    </location>
</feature>
<dbReference type="InterPro" id="IPR027628">
    <property type="entry name" value="DotA_TraY"/>
</dbReference>
<dbReference type="AlphaFoldDB" id="A0AAN9Q5L0"/>
<sequence length="759" mass="81629">MSIYCPFSSDSTCQNDAAVALLGKIFGHDFIQAFVTGNSPAATAPPSGELAPVLFGALGHMGLVAAAFLFLCLIFSSVMHTAQDGEVFGQGSKKGWVVIRFITAVVFLLPTVSLYSVINILLLMIVLASNGMTNKANREFLQTAIQNPSPSFASIDNYDPYGYRAFALQKIPLGTNIKYLTQNPDLDDYKTYKTRMILNIQNLKFQGISRLNTAITAYVNNFPDLAESPESYATIFKQRFDPIALDKIITDEIARTDSEITNYLTSQQNSYIQKTLDYYAQKGWTQVALAKRQMGEFQKDIYDAKAKVIYRGTNPDLQRMNREGVSSEKEKVMYNVLVRQMDMAINDYMKTPTVVTNLSTSDMENLIPEDLTSEDVSYKRIAADVEDANTTLVMKTMRVFIDTFVGSSATNNVDAITRMQTTGNVLHIVLTQLDGAISGLRIGLTVGGATGAVFSDNIGTAAQIAIGLVDYLSEKLAKIMVMGKLVAIYMAIIIPTLPYVFFLMAVIGWVLHILQAMTGLILWSIMHMIPDRTFVGSQMQGYLTVIALFFRPMLSLMGFYLAFMLSDPIITFTTDVFFTIMGSAAPKAAGYYGGSGGSGGQGASPNPNGGGGGQGQRPQGGDGTVLVNRGSGTTAKPSGSVSSLPNANPSSVGAAPQQNNVGRAVGQGIARGGIAGGLAAYGAYNARQGLSQQAALGTAQLSSFSNANRMAIPNFSSMTFSPVSGQNQLSKTGNAPYLPQMNMNRSPNNEPPAPRGTIN</sequence>
<keyword evidence="2" id="KW-0472">Membrane</keyword>
<protein>
    <submittedName>
        <fullName evidence="3">Uncharacterized protein</fullName>
    </submittedName>
</protein>
<gene>
    <name evidence="3" type="ORF">VNO80_34884</name>
</gene>
<feature type="transmembrane region" description="Helical" evidence="2">
    <location>
        <begin position="541"/>
        <end position="563"/>
    </location>
</feature>
<evidence type="ECO:0000256" key="2">
    <source>
        <dbReference type="SAM" id="Phobius"/>
    </source>
</evidence>
<evidence type="ECO:0000313" key="3">
    <source>
        <dbReference type="EMBL" id="KAK7322219.1"/>
    </source>
</evidence>
<organism evidence="3 4">
    <name type="scientific">Phaseolus coccineus</name>
    <name type="common">Scarlet runner bean</name>
    <name type="synonym">Phaseolus multiflorus</name>
    <dbReference type="NCBI Taxonomy" id="3886"/>
    <lineage>
        <taxon>Eukaryota</taxon>
        <taxon>Viridiplantae</taxon>
        <taxon>Streptophyta</taxon>
        <taxon>Embryophyta</taxon>
        <taxon>Tracheophyta</taxon>
        <taxon>Spermatophyta</taxon>
        <taxon>Magnoliopsida</taxon>
        <taxon>eudicotyledons</taxon>
        <taxon>Gunneridae</taxon>
        <taxon>Pentapetalae</taxon>
        <taxon>rosids</taxon>
        <taxon>fabids</taxon>
        <taxon>Fabales</taxon>
        <taxon>Fabaceae</taxon>
        <taxon>Papilionoideae</taxon>
        <taxon>50 kb inversion clade</taxon>
        <taxon>NPAAA clade</taxon>
        <taxon>indigoferoid/millettioid clade</taxon>
        <taxon>Phaseoleae</taxon>
        <taxon>Phaseolus</taxon>
    </lineage>
</organism>
<feature type="region of interest" description="Disordered" evidence="1">
    <location>
        <begin position="596"/>
        <end position="658"/>
    </location>
</feature>
<proteinExistence type="predicted"/>
<feature type="compositionally biased region" description="Polar residues" evidence="1">
    <location>
        <begin position="630"/>
        <end position="658"/>
    </location>
</feature>
<evidence type="ECO:0000313" key="4">
    <source>
        <dbReference type="Proteomes" id="UP001374584"/>
    </source>
</evidence>
<feature type="transmembrane region" description="Helical" evidence="2">
    <location>
        <begin position="485"/>
        <end position="503"/>
    </location>
</feature>
<feature type="compositionally biased region" description="Gly residues" evidence="1">
    <location>
        <begin position="596"/>
        <end position="623"/>
    </location>
</feature>
<feature type="transmembrane region" description="Helical" evidence="2">
    <location>
        <begin position="53"/>
        <end position="78"/>
    </location>
</feature>
<dbReference type="Proteomes" id="UP001374584">
    <property type="component" value="Unassembled WGS sequence"/>
</dbReference>
<name>A0AAN9Q5L0_PHACN</name>
<comment type="caution">
    <text evidence="3">The sequence shown here is derived from an EMBL/GenBank/DDBJ whole genome shotgun (WGS) entry which is preliminary data.</text>
</comment>
<feature type="compositionally biased region" description="Pro residues" evidence="1">
    <location>
        <begin position="749"/>
        <end position="759"/>
    </location>
</feature>
<dbReference type="NCBIfam" id="TIGR04346">
    <property type="entry name" value="DotA_TraY"/>
    <property type="match status" value="1"/>
</dbReference>
<accession>A0AAN9Q5L0</accession>
<keyword evidence="2" id="KW-0812">Transmembrane</keyword>